<dbReference type="InterPro" id="IPR011990">
    <property type="entry name" value="TPR-like_helical_dom_sf"/>
</dbReference>
<dbReference type="EMBL" id="BOOW01000030">
    <property type="protein sequence ID" value="GII94692.1"/>
    <property type="molecule type" value="Genomic_DNA"/>
</dbReference>
<reference evidence="2" key="1">
    <citation type="submission" date="2021-01" db="EMBL/GenBank/DDBJ databases">
        <title>Whole genome shotgun sequence of Sinosporangium siamense NBRC 109515.</title>
        <authorList>
            <person name="Komaki H."/>
            <person name="Tamura T."/>
        </authorList>
    </citation>
    <scope>NUCLEOTIDE SEQUENCE</scope>
    <source>
        <strain evidence="2">NBRC 109515</strain>
    </source>
</reference>
<dbReference type="PANTHER" id="PTHR10098:SF108">
    <property type="entry name" value="TETRATRICOPEPTIDE REPEAT PROTEIN 28"/>
    <property type="match status" value="1"/>
</dbReference>
<dbReference type="InterPro" id="IPR024983">
    <property type="entry name" value="CHAT_dom"/>
</dbReference>
<evidence type="ECO:0000313" key="2">
    <source>
        <dbReference type="EMBL" id="GII94692.1"/>
    </source>
</evidence>
<accession>A0A919RK20</accession>
<keyword evidence="3" id="KW-1185">Reference proteome</keyword>
<protein>
    <recommendedName>
        <fullName evidence="1">CHAT domain-containing protein</fullName>
    </recommendedName>
</protein>
<evidence type="ECO:0000313" key="3">
    <source>
        <dbReference type="Proteomes" id="UP000606172"/>
    </source>
</evidence>
<comment type="caution">
    <text evidence="2">The sequence shown here is derived from an EMBL/GenBank/DDBJ whole genome shotgun (WGS) entry which is preliminary data.</text>
</comment>
<dbReference type="SUPFAM" id="SSF48452">
    <property type="entry name" value="TPR-like"/>
    <property type="match status" value="2"/>
</dbReference>
<gene>
    <name evidence="2" type="ORF">Ssi02_49230</name>
</gene>
<proteinExistence type="predicted"/>
<dbReference type="Proteomes" id="UP000606172">
    <property type="component" value="Unassembled WGS sequence"/>
</dbReference>
<evidence type="ECO:0000259" key="1">
    <source>
        <dbReference type="Pfam" id="PF12770"/>
    </source>
</evidence>
<dbReference type="AlphaFoldDB" id="A0A919RK20"/>
<organism evidence="2 3">
    <name type="scientific">Sinosporangium siamense</name>
    <dbReference type="NCBI Taxonomy" id="1367973"/>
    <lineage>
        <taxon>Bacteria</taxon>
        <taxon>Bacillati</taxon>
        <taxon>Actinomycetota</taxon>
        <taxon>Actinomycetes</taxon>
        <taxon>Streptosporangiales</taxon>
        <taxon>Streptosporangiaceae</taxon>
        <taxon>Sinosporangium</taxon>
    </lineage>
</organism>
<dbReference type="PANTHER" id="PTHR10098">
    <property type="entry name" value="RAPSYN-RELATED"/>
    <property type="match status" value="1"/>
</dbReference>
<sequence length="1093" mass="117640">MSGPERELSASSGAALLAIAGIHKLERDELCELIEQALLEMPPEEQDLGLECSHGEIVSLRDVFAIALAEQLLKGRRPFNVREALHLYGELGGLRETAPLNWAEVQHNIGMAYRLLARPGSVEDLVPAKEALERALTVRTPQADPEGWAVTVVSLAEFSLEAPAHDTRRVGEGVRLLKKALREAPPGLPAQYLARFRSALGLALLRGADGSTGQDLNRAIDLLRSVASTPAMEEDPDLRRTVWINLGTALSKRAEQLGDPADWDSAITVLRMVSAEISADLEPRYWVAANGNLGIALLHRVGADHDADLAEAIEVFRAVSALSARSRLQEEFAASQNNLGNALRARLAGDRDEDLSEAAEAYRSALKIWTEPTHPVEWALTNARLADTRSAQGAYAEAVELFSGSLRVLDRERHPFDWAGVANRQAAAEEHLERGDGHGLRTAIALYEKAVRTLGPGRFTHLSASIQSNLGDAHLRMAQLTGSPVHAVRAVESFREALRLCPVEEAPLEWAQSATGLGLCLAEHGRSTEAVQWMRKALQVLETGGLTSHVLHTAEALGHVLSRFHRWNEARTAFHTALVAAERRLATAILRKSKEKVLSDLGRLSIIAAYITVKAGYPAEAVDLLEAGRARLLADALEREDPVWAETTPQSEAYRAATLRLAEAEAASARLLRGAPPGEERFLRRAEQSVRAELREASAAFEAARAATADTSSKTPRQRRNEIVIYLLASYIESIGLVETPDGAVTVIRSEIPTLAELEKAVRGADGHPGITEARGEALEALLRGMGGIAERISRTLTALGASSVTLVPCGPFAALPIHAFSFAASDGERCLLDDFDVGYAPSTTVLDAAYRAGERAVRPFAVGIADEHSGLRHTGQEVAELLSRMPGQVMPEGIEVPEVLALIADATHIHFACHGRSIADRPVDSFLALDNRVRLTVLDLLTAGPGTSSSTRLTAGPLIVASACETAVADTHHTPEEFVGLAAGFLAAGARGFIGTQWPSGDLTSALLMTYFYEQLLPGADGSPVPARTALCRAQRWLRSLTGAELAAYAAARPRLAANLGESLELARGYPEHRFFAKAQAWAPFVYIGAPL</sequence>
<name>A0A919RK20_9ACTN</name>
<dbReference type="Gene3D" id="1.25.40.10">
    <property type="entry name" value="Tetratricopeptide repeat domain"/>
    <property type="match status" value="3"/>
</dbReference>
<feature type="domain" description="CHAT" evidence="1">
    <location>
        <begin position="793"/>
        <end position="1090"/>
    </location>
</feature>
<dbReference type="Pfam" id="PF12770">
    <property type="entry name" value="CHAT"/>
    <property type="match status" value="1"/>
</dbReference>